<dbReference type="PANTHER" id="PTHR43311:SF1">
    <property type="entry name" value="GLUTAMYL-Q TRNA(ASP) SYNTHETASE"/>
    <property type="match status" value="1"/>
</dbReference>
<evidence type="ECO:0000256" key="3">
    <source>
        <dbReference type="ARBA" id="ARBA00022741"/>
    </source>
</evidence>
<evidence type="ECO:0000313" key="10">
    <source>
        <dbReference type="Proteomes" id="UP000476030"/>
    </source>
</evidence>
<feature type="domain" description="Glutamyl/glutaminyl-tRNA synthetase class Ib catalytic" evidence="8">
    <location>
        <begin position="4"/>
        <end position="277"/>
    </location>
</feature>
<protein>
    <submittedName>
        <fullName evidence="9">tRNA glutamyl-Q(34) synthetase GluQRS</fullName>
        <ecNumber evidence="9">6.1.1.-</ecNumber>
    </submittedName>
</protein>
<keyword evidence="4" id="KW-0862">Zinc</keyword>
<dbReference type="Proteomes" id="UP000476030">
    <property type="component" value="Unassembled WGS sequence"/>
</dbReference>
<dbReference type="GO" id="GO:0005829">
    <property type="term" value="C:cytosol"/>
    <property type="evidence" value="ECO:0007669"/>
    <property type="project" value="TreeGrafter"/>
</dbReference>
<dbReference type="PANTHER" id="PTHR43311">
    <property type="entry name" value="GLUTAMATE--TRNA LIGASE"/>
    <property type="match status" value="1"/>
</dbReference>
<evidence type="ECO:0000259" key="8">
    <source>
        <dbReference type="Pfam" id="PF00749"/>
    </source>
</evidence>
<dbReference type="GO" id="GO:0005524">
    <property type="term" value="F:ATP binding"/>
    <property type="evidence" value="ECO:0007669"/>
    <property type="project" value="UniProtKB-KW"/>
</dbReference>
<dbReference type="EC" id="6.1.1.-" evidence="9"/>
<organism evidence="9 10">
    <name type="scientific">Sneathiella litorea</name>
    <dbReference type="NCBI Taxonomy" id="2606216"/>
    <lineage>
        <taxon>Bacteria</taxon>
        <taxon>Pseudomonadati</taxon>
        <taxon>Pseudomonadota</taxon>
        <taxon>Alphaproteobacteria</taxon>
        <taxon>Sneathiellales</taxon>
        <taxon>Sneathiellaceae</taxon>
        <taxon>Sneathiella</taxon>
    </lineage>
</organism>
<dbReference type="Pfam" id="PF00749">
    <property type="entry name" value="tRNA-synt_1c"/>
    <property type="match status" value="1"/>
</dbReference>
<accession>A0A6L8W665</accession>
<dbReference type="SUPFAM" id="SSF52374">
    <property type="entry name" value="Nucleotidylyl transferase"/>
    <property type="match status" value="1"/>
</dbReference>
<evidence type="ECO:0000256" key="5">
    <source>
        <dbReference type="ARBA" id="ARBA00022840"/>
    </source>
</evidence>
<evidence type="ECO:0000313" key="9">
    <source>
        <dbReference type="EMBL" id="MZR29973.1"/>
    </source>
</evidence>
<dbReference type="GO" id="GO:0004818">
    <property type="term" value="F:glutamate-tRNA ligase activity"/>
    <property type="evidence" value="ECO:0007669"/>
    <property type="project" value="TreeGrafter"/>
</dbReference>
<dbReference type="InterPro" id="IPR049940">
    <property type="entry name" value="GluQ/Sye"/>
</dbReference>
<keyword evidence="5 7" id="KW-0067">ATP-binding</keyword>
<dbReference type="PRINTS" id="PR00987">
    <property type="entry name" value="TRNASYNTHGLU"/>
</dbReference>
<dbReference type="EMBL" id="WTUW01000001">
    <property type="protein sequence ID" value="MZR29973.1"/>
    <property type="molecule type" value="Genomic_DNA"/>
</dbReference>
<dbReference type="InterPro" id="IPR000924">
    <property type="entry name" value="Glu/Gln-tRNA-synth"/>
</dbReference>
<dbReference type="InterPro" id="IPR020058">
    <property type="entry name" value="Glu/Gln-tRNA-synth_Ib_cat-dom"/>
</dbReference>
<dbReference type="PROSITE" id="PS00178">
    <property type="entry name" value="AA_TRNA_LIGASE_I"/>
    <property type="match status" value="1"/>
</dbReference>
<comment type="similarity">
    <text evidence="7">Belongs to the class-I aminoacyl-tRNA synthetase family.</text>
</comment>
<keyword evidence="1 7" id="KW-0436">Ligase</keyword>
<dbReference type="Gene3D" id="3.40.50.620">
    <property type="entry name" value="HUPs"/>
    <property type="match status" value="1"/>
</dbReference>
<dbReference type="NCBIfam" id="NF004315">
    <property type="entry name" value="PRK05710.1-4"/>
    <property type="match status" value="1"/>
</dbReference>
<evidence type="ECO:0000256" key="4">
    <source>
        <dbReference type="ARBA" id="ARBA00022833"/>
    </source>
</evidence>
<evidence type="ECO:0000256" key="2">
    <source>
        <dbReference type="ARBA" id="ARBA00022723"/>
    </source>
</evidence>
<gene>
    <name evidence="9" type="ORF">GQE98_04910</name>
</gene>
<dbReference type="RefSeq" id="WP_161314515.1">
    <property type="nucleotide sequence ID" value="NZ_WTUW01000001.1"/>
</dbReference>
<dbReference type="InterPro" id="IPR014729">
    <property type="entry name" value="Rossmann-like_a/b/a_fold"/>
</dbReference>
<keyword evidence="10" id="KW-1185">Reference proteome</keyword>
<reference evidence="9 10" key="1">
    <citation type="submission" date="2019-12" db="EMBL/GenBank/DDBJ databases">
        <title>Snethiella sp. nov. sp. isolated from sea sand.</title>
        <authorList>
            <person name="Kim J."/>
            <person name="Jeong S.E."/>
            <person name="Jung H.S."/>
            <person name="Jeon C.O."/>
        </authorList>
    </citation>
    <scope>NUCLEOTIDE SEQUENCE [LARGE SCALE GENOMIC DNA]</scope>
    <source>
        <strain evidence="9 10">DP05</strain>
    </source>
</reference>
<dbReference type="AlphaFoldDB" id="A0A6L8W665"/>
<evidence type="ECO:0000256" key="7">
    <source>
        <dbReference type="RuleBase" id="RU363037"/>
    </source>
</evidence>
<keyword evidence="6 7" id="KW-0030">Aminoacyl-tRNA synthetase</keyword>
<dbReference type="GO" id="GO:0006424">
    <property type="term" value="P:glutamyl-tRNA aminoacylation"/>
    <property type="evidence" value="ECO:0007669"/>
    <property type="project" value="TreeGrafter"/>
</dbReference>
<proteinExistence type="inferred from homology"/>
<sequence>MQTITRFAPSPTGLLHLGHAYSASLAWHAARESGGQFLLRMEDIDLTRCRPEFEEAVYEDLAWLGLDWDPPVRRQSDHFDDYTALLEKLSDRDLIYPCFCTRKEIAAEVNRSNSAPHGPEGPVYPGTCRDMTESERQERFARGDGYALRLNMVKALARVVVSKLQFQEVGKGYIQCNPAPFGDIVLARKEISTSYHLAVTFDDAIQGVNHVIRGQDLFASTHIHRLLQALLDLPTPSYYHHGLISDAKGRRLSKRDKDATIKSLREYGYQPEEVRKMIDYG</sequence>
<keyword evidence="7" id="KW-0648">Protein biosynthesis</keyword>
<evidence type="ECO:0000256" key="1">
    <source>
        <dbReference type="ARBA" id="ARBA00022598"/>
    </source>
</evidence>
<keyword evidence="2" id="KW-0479">Metal-binding</keyword>
<dbReference type="InterPro" id="IPR001412">
    <property type="entry name" value="aa-tRNA-synth_I_CS"/>
</dbReference>
<evidence type="ECO:0000256" key="6">
    <source>
        <dbReference type="ARBA" id="ARBA00023146"/>
    </source>
</evidence>
<comment type="caution">
    <text evidence="9">The sequence shown here is derived from an EMBL/GenBank/DDBJ whole genome shotgun (WGS) entry which is preliminary data.</text>
</comment>
<name>A0A6L8W665_9PROT</name>
<keyword evidence="3 7" id="KW-0547">Nucleotide-binding</keyword>